<dbReference type="Gene3D" id="3.40.50.2000">
    <property type="entry name" value="Glycogen Phosphorylase B"/>
    <property type="match status" value="2"/>
</dbReference>
<dbReference type="EMBL" id="JBJUIK010000006">
    <property type="protein sequence ID" value="KAL3524786.1"/>
    <property type="molecule type" value="Genomic_DNA"/>
</dbReference>
<reference evidence="4 5" key="1">
    <citation type="submission" date="2024-11" db="EMBL/GenBank/DDBJ databases">
        <title>A near-complete genome assembly of Cinchona calisaya.</title>
        <authorList>
            <person name="Lian D.C."/>
            <person name="Zhao X.W."/>
            <person name="Wei L."/>
        </authorList>
    </citation>
    <scope>NUCLEOTIDE SEQUENCE [LARGE SCALE GENOMIC DNA]</scope>
    <source>
        <tissue evidence="4">Nenye</tissue>
    </source>
</reference>
<evidence type="ECO:0000256" key="3">
    <source>
        <dbReference type="ARBA" id="ARBA00022679"/>
    </source>
</evidence>
<dbReference type="PANTHER" id="PTHR48045">
    <property type="entry name" value="UDP-GLYCOSYLTRANSFERASE 72B1"/>
    <property type="match status" value="1"/>
</dbReference>
<keyword evidence="5" id="KW-1185">Reference proteome</keyword>
<proteinExistence type="inferred from homology"/>
<dbReference type="AlphaFoldDB" id="A0ABD3A1F8"/>
<protein>
    <submittedName>
        <fullName evidence="4">Uncharacterized protein</fullName>
    </submittedName>
</protein>
<dbReference type="PANTHER" id="PTHR48045:SF26">
    <property type="entry name" value="UDP-GLYCOSYLTRANSFERASE 74E2-LIKE"/>
    <property type="match status" value="1"/>
</dbReference>
<dbReference type="GO" id="GO:0016138">
    <property type="term" value="P:glycoside biosynthetic process"/>
    <property type="evidence" value="ECO:0007669"/>
    <property type="project" value="UniProtKB-ARBA"/>
</dbReference>
<keyword evidence="2" id="KW-0328">Glycosyltransferase</keyword>
<sequence>MSSKWSIKTVGPTILMDNKHHGSYLLEVNSEICLDCSDKRHFRSVVYVSLGSVAILGEEQMEELARGLMKSDYYFLWMVKASEECKLPMNFKSEIQGKGIIVNWCPQLKLLAHQAVACFMTHCGRNLMLEALSLGISMIAMPQMIDQIMNAKFVADIWQARVRVKVNDKGIVTIEEIKILLREVTEGERGKELEKKC</sequence>
<organism evidence="4 5">
    <name type="scientific">Cinchona calisaya</name>
    <dbReference type="NCBI Taxonomy" id="153742"/>
    <lineage>
        <taxon>Eukaryota</taxon>
        <taxon>Viridiplantae</taxon>
        <taxon>Streptophyta</taxon>
        <taxon>Embryophyta</taxon>
        <taxon>Tracheophyta</taxon>
        <taxon>Spermatophyta</taxon>
        <taxon>Magnoliopsida</taxon>
        <taxon>eudicotyledons</taxon>
        <taxon>Gunneridae</taxon>
        <taxon>Pentapetalae</taxon>
        <taxon>asterids</taxon>
        <taxon>lamiids</taxon>
        <taxon>Gentianales</taxon>
        <taxon>Rubiaceae</taxon>
        <taxon>Cinchonoideae</taxon>
        <taxon>Cinchoneae</taxon>
        <taxon>Cinchona</taxon>
    </lineage>
</organism>
<dbReference type="Pfam" id="PF00201">
    <property type="entry name" value="UDPGT"/>
    <property type="match status" value="1"/>
</dbReference>
<dbReference type="CDD" id="cd03784">
    <property type="entry name" value="GT1_Gtf-like"/>
    <property type="match status" value="1"/>
</dbReference>
<accession>A0ABD3A1F8</accession>
<name>A0ABD3A1F8_9GENT</name>
<dbReference type="GO" id="GO:0016757">
    <property type="term" value="F:glycosyltransferase activity"/>
    <property type="evidence" value="ECO:0007669"/>
    <property type="project" value="UniProtKB-KW"/>
</dbReference>
<dbReference type="Proteomes" id="UP001630127">
    <property type="component" value="Unassembled WGS sequence"/>
</dbReference>
<evidence type="ECO:0000313" key="4">
    <source>
        <dbReference type="EMBL" id="KAL3524786.1"/>
    </source>
</evidence>
<keyword evidence="3" id="KW-0808">Transferase</keyword>
<comment type="caution">
    <text evidence="4">The sequence shown here is derived from an EMBL/GenBank/DDBJ whole genome shotgun (WGS) entry which is preliminary data.</text>
</comment>
<evidence type="ECO:0000313" key="5">
    <source>
        <dbReference type="Proteomes" id="UP001630127"/>
    </source>
</evidence>
<evidence type="ECO:0000256" key="2">
    <source>
        <dbReference type="ARBA" id="ARBA00022676"/>
    </source>
</evidence>
<comment type="similarity">
    <text evidence="1">Belongs to the UDP-glycosyltransferase family.</text>
</comment>
<gene>
    <name evidence="4" type="ORF">ACH5RR_013158</name>
</gene>
<dbReference type="FunFam" id="3.40.50.2000:FF:000060">
    <property type="entry name" value="Glycosyltransferase"/>
    <property type="match status" value="1"/>
</dbReference>
<evidence type="ECO:0000256" key="1">
    <source>
        <dbReference type="ARBA" id="ARBA00009995"/>
    </source>
</evidence>
<dbReference type="InterPro" id="IPR002213">
    <property type="entry name" value="UDP_glucos_trans"/>
</dbReference>
<dbReference type="SUPFAM" id="SSF53756">
    <property type="entry name" value="UDP-Glycosyltransferase/glycogen phosphorylase"/>
    <property type="match status" value="1"/>
</dbReference>